<proteinExistence type="predicted"/>
<organism evidence="1 2">
    <name type="scientific">Pleuronectes platessa</name>
    <name type="common">European plaice</name>
    <dbReference type="NCBI Taxonomy" id="8262"/>
    <lineage>
        <taxon>Eukaryota</taxon>
        <taxon>Metazoa</taxon>
        <taxon>Chordata</taxon>
        <taxon>Craniata</taxon>
        <taxon>Vertebrata</taxon>
        <taxon>Euteleostomi</taxon>
        <taxon>Actinopterygii</taxon>
        <taxon>Neopterygii</taxon>
        <taxon>Teleostei</taxon>
        <taxon>Neoteleostei</taxon>
        <taxon>Acanthomorphata</taxon>
        <taxon>Carangaria</taxon>
        <taxon>Pleuronectiformes</taxon>
        <taxon>Pleuronectoidei</taxon>
        <taxon>Pleuronectidae</taxon>
        <taxon>Pleuronectes</taxon>
    </lineage>
</organism>
<comment type="caution">
    <text evidence="1">The sequence shown here is derived from an EMBL/GenBank/DDBJ whole genome shotgun (WGS) entry which is preliminary data.</text>
</comment>
<name>A0A9N7YJB3_PLEPL</name>
<evidence type="ECO:0000313" key="2">
    <source>
        <dbReference type="Proteomes" id="UP001153269"/>
    </source>
</evidence>
<evidence type="ECO:0000313" key="1">
    <source>
        <dbReference type="EMBL" id="CAB1428987.1"/>
    </source>
</evidence>
<dbReference type="EMBL" id="CADEAL010001108">
    <property type="protein sequence ID" value="CAB1428987.1"/>
    <property type="molecule type" value="Genomic_DNA"/>
</dbReference>
<dbReference type="AlphaFoldDB" id="A0A9N7YJB3"/>
<accession>A0A9N7YJB3</accession>
<gene>
    <name evidence="1" type="ORF">PLEPLA_LOCUS16962</name>
</gene>
<reference evidence="1" key="1">
    <citation type="submission" date="2020-03" db="EMBL/GenBank/DDBJ databases">
        <authorList>
            <person name="Weist P."/>
        </authorList>
    </citation>
    <scope>NUCLEOTIDE SEQUENCE</scope>
</reference>
<keyword evidence="2" id="KW-1185">Reference proteome</keyword>
<sequence>MDGRALKKSGLQEHVQTEWTEARGTSVFTTIQHTQSEAPLLGSQSLTPTRAPCRDSASWLNHRCLVFSMETPRKSQRALSLYDGMPQKVGAPALFERNEPVVTNAGGGVTFSSSGENKGVWGSGPLVVTLDVFKYLLPVTLLRLLYICKSVRSASNPISCRRPRIKRGSGA</sequence>
<protein>
    <submittedName>
        <fullName evidence="1">Uncharacterized protein</fullName>
    </submittedName>
</protein>
<dbReference type="Proteomes" id="UP001153269">
    <property type="component" value="Unassembled WGS sequence"/>
</dbReference>